<reference evidence="2 3" key="1">
    <citation type="journal article" date="2023" name="Sci. Data">
        <title>Genome assembly of the Korean intertidal mud-creeper Batillaria attramentaria.</title>
        <authorList>
            <person name="Patra A.K."/>
            <person name="Ho P.T."/>
            <person name="Jun S."/>
            <person name="Lee S.J."/>
            <person name="Kim Y."/>
            <person name="Won Y.J."/>
        </authorList>
    </citation>
    <scope>NUCLEOTIDE SEQUENCE [LARGE SCALE GENOMIC DNA]</scope>
    <source>
        <strain evidence="2">Wonlab-2016</strain>
    </source>
</reference>
<dbReference type="SUPFAM" id="SSF141673">
    <property type="entry name" value="MOSC N-terminal domain-like"/>
    <property type="match status" value="1"/>
</dbReference>
<dbReference type="AlphaFoldDB" id="A0ABD0L226"/>
<accession>A0ABD0L226</accession>
<keyword evidence="3" id="KW-1185">Reference proteome</keyword>
<evidence type="ECO:0000259" key="1">
    <source>
        <dbReference type="PROSITE" id="PS51340"/>
    </source>
</evidence>
<dbReference type="SUPFAM" id="SSF50800">
    <property type="entry name" value="PK beta-barrel domain-like"/>
    <property type="match status" value="1"/>
</dbReference>
<proteinExistence type="predicted"/>
<dbReference type="Pfam" id="PF03476">
    <property type="entry name" value="MOSC_N"/>
    <property type="match status" value="1"/>
</dbReference>
<sequence>MPELSTESSIFAALVSGALAKYAFGAVTRMNRRRKMVQVGTVKQLNCYPVKSCSGVSVDSGLCTPLGLKVGKATDRHWLVVRSNGDFVTQRQFSKLALVSTEIGNTQLVIQGPGMPTLRLPLEPITDRSKVMRCRIWGNRSEGLDCGDDAAYWFSTFLRIQGLRLLFSASDLAHQDVTNMPKPGGNPALPGDQAAFSDWCSYLVTTEESLAAVNERLKEPVVMRRFRPNIVDNWSELQIGDATFRMLGPCERCLLTTVNPDTGERDPRAEPLETLKSFRCFPEHGPSPLFGVNATVDVTGVVKVGDPVFAIRK</sequence>
<evidence type="ECO:0000313" key="3">
    <source>
        <dbReference type="Proteomes" id="UP001519460"/>
    </source>
</evidence>
<dbReference type="InterPro" id="IPR005302">
    <property type="entry name" value="MoCF_Sase_C"/>
</dbReference>
<dbReference type="PANTHER" id="PTHR14237">
    <property type="entry name" value="MOLYBDOPTERIN COFACTOR SULFURASE MOSC"/>
    <property type="match status" value="1"/>
</dbReference>
<comment type="caution">
    <text evidence="2">The sequence shown here is derived from an EMBL/GenBank/DDBJ whole genome shotgun (WGS) entry which is preliminary data.</text>
</comment>
<organism evidence="2 3">
    <name type="scientific">Batillaria attramentaria</name>
    <dbReference type="NCBI Taxonomy" id="370345"/>
    <lineage>
        <taxon>Eukaryota</taxon>
        <taxon>Metazoa</taxon>
        <taxon>Spiralia</taxon>
        <taxon>Lophotrochozoa</taxon>
        <taxon>Mollusca</taxon>
        <taxon>Gastropoda</taxon>
        <taxon>Caenogastropoda</taxon>
        <taxon>Sorbeoconcha</taxon>
        <taxon>Cerithioidea</taxon>
        <taxon>Batillariidae</taxon>
        <taxon>Batillaria</taxon>
    </lineage>
</organism>
<dbReference type="InterPro" id="IPR011037">
    <property type="entry name" value="Pyrv_Knase-like_insert_dom_sf"/>
</dbReference>
<dbReference type="InterPro" id="IPR005303">
    <property type="entry name" value="MOCOS_middle"/>
</dbReference>
<evidence type="ECO:0000313" key="2">
    <source>
        <dbReference type="EMBL" id="KAK7493459.1"/>
    </source>
</evidence>
<dbReference type="EMBL" id="JACVVK020000093">
    <property type="protein sequence ID" value="KAK7493459.1"/>
    <property type="molecule type" value="Genomic_DNA"/>
</dbReference>
<dbReference type="PROSITE" id="PS51340">
    <property type="entry name" value="MOSC"/>
    <property type="match status" value="1"/>
</dbReference>
<dbReference type="PANTHER" id="PTHR14237:SF19">
    <property type="entry name" value="MITOCHONDRIAL AMIDOXIME REDUCING COMPONENT 1"/>
    <property type="match status" value="1"/>
</dbReference>
<gene>
    <name evidence="2" type="ORF">BaRGS_00015359</name>
</gene>
<name>A0ABD0L226_9CAEN</name>
<protein>
    <recommendedName>
        <fullName evidence="1">MOSC domain-containing protein</fullName>
    </recommendedName>
</protein>
<feature type="domain" description="MOSC" evidence="1">
    <location>
        <begin position="170"/>
        <end position="311"/>
    </location>
</feature>
<dbReference type="Pfam" id="PF03473">
    <property type="entry name" value="MOSC"/>
    <property type="match status" value="1"/>
</dbReference>
<dbReference type="Proteomes" id="UP001519460">
    <property type="component" value="Unassembled WGS sequence"/>
</dbReference>